<dbReference type="Pfam" id="PF00400">
    <property type="entry name" value="WD40"/>
    <property type="match status" value="2"/>
</dbReference>
<organism evidence="4 5">
    <name type="scientific">Laccaria amethystina LaAM-08-1</name>
    <dbReference type="NCBI Taxonomy" id="1095629"/>
    <lineage>
        <taxon>Eukaryota</taxon>
        <taxon>Fungi</taxon>
        <taxon>Dikarya</taxon>
        <taxon>Basidiomycota</taxon>
        <taxon>Agaricomycotina</taxon>
        <taxon>Agaricomycetes</taxon>
        <taxon>Agaricomycetidae</taxon>
        <taxon>Agaricales</taxon>
        <taxon>Agaricineae</taxon>
        <taxon>Hydnangiaceae</taxon>
        <taxon>Laccaria</taxon>
    </lineage>
</organism>
<accession>A0A0C9Y116</accession>
<evidence type="ECO:0000259" key="3">
    <source>
        <dbReference type="PROSITE" id="PS50837"/>
    </source>
</evidence>
<dbReference type="HOGENOM" id="CLU_000288_6_3_1"/>
<protein>
    <recommendedName>
        <fullName evidence="3">NACHT domain-containing protein</fullName>
    </recommendedName>
</protein>
<reference evidence="4 5" key="1">
    <citation type="submission" date="2014-04" db="EMBL/GenBank/DDBJ databases">
        <authorList>
            <consortium name="DOE Joint Genome Institute"/>
            <person name="Kuo A."/>
            <person name="Kohler A."/>
            <person name="Nagy L.G."/>
            <person name="Floudas D."/>
            <person name="Copeland A."/>
            <person name="Barry K.W."/>
            <person name="Cichocki N."/>
            <person name="Veneault-Fourrey C."/>
            <person name="LaButti K."/>
            <person name="Lindquist E.A."/>
            <person name="Lipzen A."/>
            <person name="Lundell T."/>
            <person name="Morin E."/>
            <person name="Murat C."/>
            <person name="Sun H."/>
            <person name="Tunlid A."/>
            <person name="Henrissat B."/>
            <person name="Grigoriev I.V."/>
            <person name="Hibbett D.S."/>
            <person name="Martin F."/>
            <person name="Nordberg H.P."/>
            <person name="Cantor M.N."/>
            <person name="Hua S.X."/>
        </authorList>
    </citation>
    <scope>NUCLEOTIDE SEQUENCE [LARGE SCALE GENOMIC DNA]</scope>
    <source>
        <strain evidence="4 5">LaAM-08-1</strain>
    </source>
</reference>
<dbReference type="Gene3D" id="3.40.50.300">
    <property type="entry name" value="P-loop containing nucleotide triphosphate hydrolases"/>
    <property type="match status" value="1"/>
</dbReference>
<dbReference type="SUPFAM" id="SSF52540">
    <property type="entry name" value="P-loop containing nucleoside triphosphate hydrolases"/>
    <property type="match status" value="1"/>
</dbReference>
<dbReference type="OrthoDB" id="4760524at2759"/>
<dbReference type="Proteomes" id="UP000054477">
    <property type="component" value="Unassembled WGS sequence"/>
</dbReference>
<dbReference type="EMBL" id="KN838546">
    <property type="protein sequence ID" value="KIK07559.1"/>
    <property type="molecule type" value="Genomic_DNA"/>
</dbReference>
<dbReference type="Gene3D" id="2.130.10.10">
    <property type="entry name" value="YVTN repeat-like/Quinoprotein amine dehydrogenase"/>
    <property type="match status" value="2"/>
</dbReference>
<dbReference type="PROSITE" id="PS50082">
    <property type="entry name" value="WD_REPEATS_2"/>
    <property type="match status" value="2"/>
</dbReference>
<dbReference type="InterPro" id="IPR056884">
    <property type="entry name" value="NPHP3-like_N"/>
</dbReference>
<dbReference type="SMART" id="SM00320">
    <property type="entry name" value="WD40"/>
    <property type="match status" value="7"/>
</dbReference>
<dbReference type="PANTHER" id="PTHR10039">
    <property type="entry name" value="AMELOGENIN"/>
    <property type="match status" value="1"/>
</dbReference>
<dbReference type="InterPro" id="IPR001680">
    <property type="entry name" value="WD40_rpt"/>
</dbReference>
<feature type="repeat" description="WD" evidence="2">
    <location>
        <begin position="642"/>
        <end position="674"/>
    </location>
</feature>
<keyword evidence="5" id="KW-1185">Reference proteome</keyword>
<evidence type="ECO:0000256" key="2">
    <source>
        <dbReference type="PROSITE-ProRule" id="PRU00221"/>
    </source>
</evidence>
<evidence type="ECO:0000313" key="5">
    <source>
        <dbReference type="Proteomes" id="UP000054477"/>
    </source>
</evidence>
<feature type="non-terminal residue" evidence="4">
    <location>
        <position position="1"/>
    </location>
</feature>
<feature type="non-terminal residue" evidence="4">
    <location>
        <position position="1174"/>
    </location>
</feature>
<dbReference type="PROSITE" id="PS50837">
    <property type="entry name" value="NACHT"/>
    <property type="match status" value="1"/>
</dbReference>
<proteinExistence type="predicted"/>
<dbReference type="Pfam" id="PF24883">
    <property type="entry name" value="NPHP3_N"/>
    <property type="match status" value="1"/>
</dbReference>
<dbReference type="InterPro" id="IPR007111">
    <property type="entry name" value="NACHT_NTPase"/>
</dbReference>
<gene>
    <name evidence="4" type="ORF">K443DRAFT_165656</name>
</gene>
<evidence type="ECO:0000313" key="4">
    <source>
        <dbReference type="EMBL" id="KIK07559.1"/>
    </source>
</evidence>
<keyword evidence="1" id="KW-0677">Repeat</keyword>
<dbReference type="InterPro" id="IPR011047">
    <property type="entry name" value="Quinoprotein_ADH-like_sf"/>
</dbReference>
<dbReference type="PANTHER" id="PTHR10039:SF17">
    <property type="entry name" value="FUNGAL STAND N-TERMINAL GOODBYE DOMAIN-CONTAINING PROTEIN-RELATED"/>
    <property type="match status" value="1"/>
</dbReference>
<dbReference type="SUPFAM" id="SSF50998">
    <property type="entry name" value="Quinoprotein alcohol dehydrogenase-like"/>
    <property type="match status" value="1"/>
</dbReference>
<dbReference type="STRING" id="1095629.A0A0C9Y116"/>
<keyword evidence="2" id="KW-0853">WD repeat</keyword>
<dbReference type="SUPFAM" id="SSF82171">
    <property type="entry name" value="DPP6 N-terminal domain-like"/>
    <property type="match status" value="1"/>
</dbReference>
<evidence type="ECO:0000256" key="1">
    <source>
        <dbReference type="ARBA" id="ARBA00022737"/>
    </source>
</evidence>
<dbReference type="AlphaFoldDB" id="A0A0C9Y116"/>
<sequence length="1174" mass="132740">MPDEIRDIQVLYRAQNASYQADPGKTCLRGTRTQVLLQLDKWSQNPQDRRVYWLNGHAGSGKTTIAHTFCQRAFADKQLGASFFCSRDFVDRSDLLCIFPTLSYQLATQVPAFRAHVVKTLRSRSHSTLESLSSQLKELLIEPLKASKMATVIAIDALDECKDDEPASAILSLLGRYMHEIPLVKFIITGRPEAPIRKGFRLPLMKPITTVFVLHDVEQSQVDQDITLYFRTRLPELVKDWSDLELPSPWPSDDEIKILTEKAAGLFIFAATAVSLITSIGHEPIKQLALITSSPTSYVHEGQWGIDELYSKILEGGYGAMSSDPSYFLHLRHVWGCIMTAYNPLTKDTLVNLLGRDFNDIAASLRLLHSVLLVPDSHSAFIRIYHKSFPDYITDSARCTDIKFFLDPEIHHAVMAAHCLKMMKRNLKRNICGLPPYTMNKDIASEVKEASVSYALEYACHFWVKHLCHTKKSSDLLLNSIEDFLKNYQIFWFEVMSLVGDLGRVVYSLKELQTWLHHAGANELVAWIIDAQNFVLKYFDAIQESALHLYHSALPFCPTKSFLRQHHQNLLTEEVHVKLGLDEDWETTFRTIKTKSSKLSSVIFAQDGSLIATSGDHSIQIFHAGTGACLATMVLSGLSPKAIAFSGDNIYLLSSWDDKGVRLWDVQTGDLVRNCVGWHHSNVIDVAFSAKSNRFSSLDDRGKICVRSTVSGILECTLKAEKGTIYCLWSPEDNILITYAPTIICCFNILSQLSVQSFQGHQNSPSILTINHMGPLAVWIGKDVVVVYNLLTHKKVNKLKCKETSQIIQGVGNNPQKFGKPALVLSPDGKVLILRKYEQLQVYDFQSIYSKPEAVFKRFDKESDVIFAPDGAYLALTSAQDGTVSFCHWNANSLGSESHAAITYVCTSPDGKLMASGQQDGNVYIWSLEFDHELFTKKVSYGRSVEALTLSPDKKYIAIHFGRSNVWNISIQVWNVVYESEDIQQLDIYQTKYFDPTMCALKFLDNNNLMHMVVLERRRLDFHFWTLKSGKFETYKITGIELHDTVERPWILEADNKAVILHHSGNFEDSYKFNFELNTGECTFNAPMQDRYHLVVKDNWILDSKGRRIIWLPYNVVSSDGNWDEKGNWGSCHGRGADILVLGGKNGKTFVLDFSAVYNIIPTSFAEDVAQKRI</sequence>
<reference evidence="5" key="2">
    <citation type="submission" date="2015-01" db="EMBL/GenBank/DDBJ databases">
        <title>Evolutionary Origins and Diversification of the Mycorrhizal Mutualists.</title>
        <authorList>
            <consortium name="DOE Joint Genome Institute"/>
            <consortium name="Mycorrhizal Genomics Consortium"/>
            <person name="Kohler A."/>
            <person name="Kuo A."/>
            <person name="Nagy L.G."/>
            <person name="Floudas D."/>
            <person name="Copeland A."/>
            <person name="Barry K.W."/>
            <person name="Cichocki N."/>
            <person name="Veneault-Fourrey C."/>
            <person name="LaButti K."/>
            <person name="Lindquist E.A."/>
            <person name="Lipzen A."/>
            <person name="Lundell T."/>
            <person name="Morin E."/>
            <person name="Murat C."/>
            <person name="Riley R."/>
            <person name="Ohm R."/>
            <person name="Sun H."/>
            <person name="Tunlid A."/>
            <person name="Henrissat B."/>
            <person name="Grigoriev I.V."/>
            <person name="Hibbett D.S."/>
            <person name="Martin F."/>
        </authorList>
    </citation>
    <scope>NUCLEOTIDE SEQUENCE [LARGE SCALE GENOMIC DNA]</scope>
    <source>
        <strain evidence="5">LaAM-08-1</strain>
    </source>
</reference>
<name>A0A0C9Y116_9AGAR</name>
<feature type="domain" description="NACHT" evidence="3">
    <location>
        <begin position="50"/>
        <end position="194"/>
    </location>
</feature>
<dbReference type="InterPro" id="IPR015943">
    <property type="entry name" value="WD40/YVTN_repeat-like_dom_sf"/>
</dbReference>
<feature type="repeat" description="WD" evidence="2">
    <location>
        <begin position="895"/>
        <end position="936"/>
    </location>
</feature>
<dbReference type="InterPro" id="IPR027417">
    <property type="entry name" value="P-loop_NTPase"/>
</dbReference>